<proteinExistence type="predicted"/>
<dbReference type="GO" id="GO:0016668">
    <property type="term" value="F:oxidoreductase activity, acting on a sulfur group of donors, NAD(P) as acceptor"/>
    <property type="evidence" value="ECO:0007669"/>
    <property type="project" value="UniProtKB-ARBA"/>
</dbReference>
<evidence type="ECO:0000256" key="5">
    <source>
        <dbReference type="ARBA" id="ARBA00023284"/>
    </source>
</evidence>
<dbReference type="InterPro" id="IPR008255">
    <property type="entry name" value="Pyr_nucl-diS_OxRdtase_2_AS"/>
</dbReference>
<dbReference type="PANTHER" id="PTHR48105">
    <property type="entry name" value="THIOREDOXIN REDUCTASE 1-RELATED-RELATED"/>
    <property type="match status" value="1"/>
</dbReference>
<keyword evidence="2" id="KW-0274">FAD</keyword>
<dbReference type="EMBL" id="CP053097">
    <property type="protein sequence ID" value="QJR43905.1"/>
    <property type="molecule type" value="Genomic_DNA"/>
</dbReference>
<accession>A0A6M4JC30</accession>
<dbReference type="PRINTS" id="PR00368">
    <property type="entry name" value="FADPNR"/>
</dbReference>
<evidence type="ECO:0000313" key="8">
    <source>
        <dbReference type="Proteomes" id="UP000502118"/>
    </source>
</evidence>
<dbReference type="SUPFAM" id="SSF51905">
    <property type="entry name" value="FAD/NAD(P)-binding domain"/>
    <property type="match status" value="1"/>
</dbReference>
<evidence type="ECO:0000256" key="3">
    <source>
        <dbReference type="ARBA" id="ARBA00023002"/>
    </source>
</evidence>
<dbReference type="RefSeq" id="WP_171112408.1">
    <property type="nucleotide sequence ID" value="NZ_CP053097.1"/>
</dbReference>
<evidence type="ECO:0000256" key="2">
    <source>
        <dbReference type="ARBA" id="ARBA00022827"/>
    </source>
</evidence>
<dbReference type="Pfam" id="PF07992">
    <property type="entry name" value="Pyr_redox_2"/>
    <property type="match status" value="1"/>
</dbReference>
<dbReference type="InterPro" id="IPR036188">
    <property type="entry name" value="FAD/NAD-bd_sf"/>
</dbReference>
<dbReference type="InterPro" id="IPR023753">
    <property type="entry name" value="FAD/NAD-binding_dom"/>
</dbReference>
<dbReference type="PROSITE" id="PS00573">
    <property type="entry name" value="PYRIDINE_REDOX_2"/>
    <property type="match status" value="1"/>
</dbReference>
<reference evidence="7 8" key="1">
    <citation type="submission" date="2020-05" db="EMBL/GenBank/DDBJ databases">
        <title>Novel Mycoplasma species detected in Mirounga angustirostris (northern elephant seal) from the USA.</title>
        <authorList>
            <person name="Volokhov D.V."/>
        </authorList>
    </citation>
    <scope>NUCLEOTIDE SEQUENCE [LARGE SCALE GENOMIC DNA]</scope>
    <source>
        <strain evidence="7 8">Mirounga ES2806-NAS</strain>
    </source>
</reference>
<evidence type="ECO:0000313" key="7">
    <source>
        <dbReference type="EMBL" id="QJR43905.1"/>
    </source>
</evidence>
<keyword evidence="3" id="KW-0560">Oxidoreductase</keyword>
<dbReference type="Proteomes" id="UP000502118">
    <property type="component" value="Chromosome"/>
</dbReference>
<dbReference type="Gene3D" id="3.50.50.60">
    <property type="entry name" value="FAD/NAD(P)-binding domain"/>
    <property type="match status" value="2"/>
</dbReference>
<keyword evidence="8" id="KW-1185">Reference proteome</keyword>
<feature type="domain" description="FAD/NAD(P)-binding" evidence="6">
    <location>
        <begin position="7"/>
        <end position="294"/>
    </location>
</feature>
<evidence type="ECO:0000259" key="6">
    <source>
        <dbReference type="Pfam" id="PF07992"/>
    </source>
</evidence>
<dbReference type="InterPro" id="IPR050097">
    <property type="entry name" value="Ferredoxin-NADP_redctase_2"/>
</dbReference>
<sequence>MKIKTDYDVLIIGSGPSGLTAAIYAQRAKLKTAFLEKSVPGGKLPNQSKIENWPGDETIKGADLALRMFQHAINLGAKYLYGDVLEVISKEDEYKEVIMADGSKLTARAVIIASGMISNVPSSIKNIEQYNGKGLSYCAICDGPLYANKPMAIIGGGNSAIEEAAYVSNIASHVYVFVRDDHTIAEQSLLDDLHKKDNISLLLKSEIKEIYGENGIEKILADVQGELKEIEVNAIFPYIGFRPSTAFLKNLNVLDEHGFVLTNDEMETTIKNVFAVGDVRKKSIRQITTATNDGTIAAKILSNRL</sequence>
<evidence type="ECO:0000256" key="1">
    <source>
        <dbReference type="ARBA" id="ARBA00022630"/>
    </source>
</evidence>
<keyword evidence="4" id="KW-1015">Disulfide bond</keyword>
<name>A0A6M4JC30_9MOLU</name>
<gene>
    <name evidence="7" type="ORF">HLA92_00310</name>
</gene>
<protein>
    <submittedName>
        <fullName evidence="7">FAD-dependent oxidoreductase</fullName>
    </submittedName>
</protein>
<keyword evidence="5" id="KW-0676">Redox-active center</keyword>
<dbReference type="PRINTS" id="PR00469">
    <property type="entry name" value="PNDRDTASEII"/>
</dbReference>
<evidence type="ECO:0000256" key="4">
    <source>
        <dbReference type="ARBA" id="ARBA00023157"/>
    </source>
</evidence>
<dbReference type="AlphaFoldDB" id="A0A6M4JC30"/>
<dbReference type="KEGG" id="mmio:HLA92_00310"/>
<organism evidence="7 8">
    <name type="scientific">Mycoplasma miroungirhinis</name>
    <dbReference type="NCBI Taxonomy" id="754516"/>
    <lineage>
        <taxon>Bacteria</taxon>
        <taxon>Bacillati</taxon>
        <taxon>Mycoplasmatota</taxon>
        <taxon>Mollicutes</taxon>
        <taxon>Mycoplasmataceae</taxon>
        <taxon>Mycoplasma</taxon>
    </lineage>
</organism>
<keyword evidence="1" id="KW-0285">Flavoprotein</keyword>